<name>A0AAE1AP82_9GAST</name>
<accession>A0AAE1AP82</accession>
<evidence type="ECO:0000313" key="3">
    <source>
        <dbReference type="Proteomes" id="UP001283361"/>
    </source>
</evidence>
<dbReference type="AlphaFoldDB" id="A0AAE1AP82"/>
<keyword evidence="3" id="KW-1185">Reference proteome</keyword>
<feature type="region of interest" description="Disordered" evidence="1">
    <location>
        <begin position="149"/>
        <end position="178"/>
    </location>
</feature>
<comment type="caution">
    <text evidence="2">The sequence shown here is derived from an EMBL/GenBank/DDBJ whole genome shotgun (WGS) entry which is preliminary data.</text>
</comment>
<evidence type="ECO:0000313" key="2">
    <source>
        <dbReference type="EMBL" id="KAK3790746.1"/>
    </source>
</evidence>
<gene>
    <name evidence="2" type="ORF">RRG08_038237</name>
</gene>
<sequence length="335" mass="37220">MASGANQPRREFFKHYIKIESTEYNTPPGQMLNLPAGQGLKLYWGTLGEASLGAGVWVRHSDMQSKYQILFRSSERVGLNVFVRHQDMDLFVTLASALSKYDLKAPTGTEAIYDNSGPVTLSSACGLWSVYLPPSWLCWPEFRSERSQSVSGARQTTRRSGTSGSVQTTRAEGGQWRNHKADTLNQSISDLVSLSLAAVSSLGTVASAYTVVFISLGTQRFQFGKFHRAVFQVDVGFIYTVDTVFSRPTPVCHFKRPWQQFITRSDCLPLTVSELPPRVPGVTFTAPRSGGRFWGTSDNLQLSPVMYSFPSAHRACIRIVFGYRAPFLTWATTLC</sequence>
<organism evidence="2 3">
    <name type="scientific">Elysia crispata</name>
    <name type="common">lettuce slug</name>
    <dbReference type="NCBI Taxonomy" id="231223"/>
    <lineage>
        <taxon>Eukaryota</taxon>
        <taxon>Metazoa</taxon>
        <taxon>Spiralia</taxon>
        <taxon>Lophotrochozoa</taxon>
        <taxon>Mollusca</taxon>
        <taxon>Gastropoda</taxon>
        <taxon>Heterobranchia</taxon>
        <taxon>Euthyneura</taxon>
        <taxon>Panpulmonata</taxon>
        <taxon>Sacoglossa</taxon>
        <taxon>Placobranchoidea</taxon>
        <taxon>Plakobranchidae</taxon>
        <taxon>Elysia</taxon>
    </lineage>
</organism>
<feature type="compositionally biased region" description="Polar residues" evidence="1">
    <location>
        <begin position="149"/>
        <end position="170"/>
    </location>
</feature>
<dbReference type="EMBL" id="JAWDGP010001519">
    <property type="protein sequence ID" value="KAK3790746.1"/>
    <property type="molecule type" value="Genomic_DNA"/>
</dbReference>
<reference evidence="2" key="1">
    <citation type="journal article" date="2023" name="G3 (Bethesda)">
        <title>A reference genome for the long-term kleptoplast-retaining sea slug Elysia crispata morphotype clarki.</title>
        <authorList>
            <person name="Eastman K.E."/>
            <person name="Pendleton A.L."/>
            <person name="Shaikh M.A."/>
            <person name="Suttiyut T."/>
            <person name="Ogas R."/>
            <person name="Tomko P."/>
            <person name="Gavelis G."/>
            <person name="Widhalm J.R."/>
            <person name="Wisecaver J.H."/>
        </authorList>
    </citation>
    <scope>NUCLEOTIDE SEQUENCE</scope>
    <source>
        <strain evidence="2">ECLA1</strain>
    </source>
</reference>
<dbReference type="Proteomes" id="UP001283361">
    <property type="component" value="Unassembled WGS sequence"/>
</dbReference>
<proteinExistence type="predicted"/>
<evidence type="ECO:0000256" key="1">
    <source>
        <dbReference type="SAM" id="MobiDB-lite"/>
    </source>
</evidence>
<protein>
    <submittedName>
        <fullName evidence="2">Uncharacterized protein</fullName>
    </submittedName>
</protein>